<dbReference type="GO" id="GO:0009277">
    <property type="term" value="C:fungal-type cell wall"/>
    <property type="evidence" value="ECO:0007669"/>
    <property type="project" value="InterPro"/>
</dbReference>
<comment type="caution">
    <text evidence="8">The sequence shown here is derived from an EMBL/GenBank/DDBJ whole genome shotgun (WGS) entry which is preliminary data.</text>
</comment>
<feature type="chain" id="PRO_5040540747" description="Hydrophobin" evidence="7">
    <location>
        <begin position="19"/>
        <end position="123"/>
    </location>
</feature>
<dbReference type="AlphaFoldDB" id="A0A9P6BWX5"/>
<evidence type="ECO:0000256" key="7">
    <source>
        <dbReference type="RuleBase" id="RU365009"/>
    </source>
</evidence>
<keyword evidence="5 7" id="KW-0732">Signal</keyword>
<accession>A0A9P6BWX5</accession>
<keyword evidence="3 7" id="KW-0134">Cell wall</keyword>
<proteinExistence type="inferred from homology"/>
<keyword evidence="9" id="KW-1185">Reference proteome</keyword>
<dbReference type="PROSITE" id="PS00956">
    <property type="entry name" value="HYDROPHOBIN"/>
    <property type="match status" value="1"/>
</dbReference>
<dbReference type="OrthoDB" id="4225815at2759"/>
<dbReference type="Pfam" id="PF01185">
    <property type="entry name" value="Hydrophobin"/>
    <property type="match status" value="1"/>
</dbReference>
<dbReference type="InterPro" id="IPR019778">
    <property type="entry name" value="Class_I_Hydrophobin_CS"/>
</dbReference>
<gene>
    <name evidence="8" type="ORF">P691DRAFT_764306</name>
</gene>
<protein>
    <recommendedName>
        <fullName evidence="7">Hydrophobin</fullName>
    </recommendedName>
</protein>
<comment type="similarity">
    <text evidence="2 7">Belongs to the fungal hydrophobin family.</text>
</comment>
<keyword evidence="4 7" id="KW-0964">Secreted</keyword>
<feature type="signal peptide" evidence="7">
    <location>
        <begin position="1"/>
        <end position="18"/>
    </location>
</feature>
<evidence type="ECO:0000256" key="4">
    <source>
        <dbReference type="ARBA" id="ARBA00022525"/>
    </source>
</evidence>
<comment type="subcellular location">
    <subcellularLocation>
        <location evidence="1 7">Secreted</location>
        <location evidence="1 7">Cell wall</location>
    </subcellularLocation>
</comment>
<evidence type="ECO:0000256" key="5">
    <source>
        <dbReference type="ARBA" id="ARBA00022729"/>
    </source>
</evidence>
<sequence>MFAKLAILFISAAAIVSAMPGAPAPPPAGSTTVNKTVNKCNVGSLQCCKSVQDGSDKSALNQLAALGLGAGNIKGLIGFECNPISAAIGAGTGSNCNANPVCCKGNSINGVFAGGCGSANVNV</sequence>
<organism evidence="8 9">
    <name type="scientific">Macrolepiota fuliginosa MF-IS2</name>
    <dbReference type="NCBI Taxonomy" id="1400762"/>
    <lineage>
        <taxon>Eukaryota</taxon>
        <taxon>Fungi</taxon>
        <taxon>Dikarya</taxon>
        <taxon>Basidiomycota</taxon>
        <taxon>Agaricomycotina</taxon>
        <taxon>Agaricomycetes</taxon>
        <taxon>Agaricomycetidae</taxon>
        <taxon>Agaricales</taxon>
        <taxon>Agaricineae</taxon>
        <taxon>Agaricaceae</taxon>
        <taxon>Macrolepiota</taxon>
    </lineage>
</organism>
<dbReference type="Proteomes" id="UP000807342">
    <property type="component" value="Unassembled WGS sequence"/>
</dbReference>
<dbReference type="EMBL" id="MU151478">
    <property type="protein sequence ID" value="KAF9443406.1"/>
    <property type="molecule type" value="Genomic_DNA"/>
</dbReference>
<evidence type="ECO:0000256" key="2">
    <source>
        <dbReference type="ARBA" id="ARBA00010446"/>
    </source>
</evidence>
<dbReference type="SMART" id="SM00075">
    <property type="entry name" value="HYDRO"/>
    <property type="match status" value="1"/>
</dbReference>
<dbReference type="CDD" id="cd23507">
    <property type="entry name" value="hydrophobin_I"/>
    <property type="match status" value="1"/>
</dbReference>
<name>A0A9P6BWX5_9AGAR</name>
<dbReference type="GO" id="GO:0005199">
    <property type="term" value="F:structural constituent of cell wall"/>
    <property type="evidence" value="ECO:0007669"/>
    <property type="project" value="InterPro"/>
</dbReference>
<dbReference type="InterPro" id="IPR001338">
    <property type="entry name" value="Class_I_Hydrophobin"/>
</dbReference>
<evidence type="ECO:0000313" key="9">
    <source>
        <dbReference type="Proteomes" id="UP000807342"/>
    </source>
</evidence>
<reference evidence="8" key="1">
    <citation type="submission" date="2020-11" db="EMBL/GenBank/DDBJ databases">
        <authorList>
            <consortium name="DOE Joint Genome Institute"/>
            <person name="Ahrendt S."/>
            <person name="Riley R."/>
            <person name="Andreopoulos W."/>
            <person name="Labutti K."/>
            <person name="Pangilinan J."/>
            <person name="Ruiz-Duenas F.J."/>
            <person name="Barrasa J.M."/>
            <person name="Sanchez-Garcia M."/>
            <person name="Camarero S."/>
            <person name="Miyauchi S."/>
            <person name="Serrano A."/>
            <person name="Linde D."/>
            <person name="Babiker R."/>
            <person name="Drula E."/>
            <person name="Ayuso-Fernandez I."/>
            <person name="Pacheco R."/>
            <person name="Padilla G."/>
            <person name="Ferreira P."/>
            <person name="Barriuso J."/>
            <person name="Kellner H."/>
            <person name="Castanera R."/>
            <person name="Alfaro M."/>
            <person name="Ramirez L."/>
            <person name="Pisabarro A.G."/>
            <person name="Kuo A."/>
            <person name="Tritt A."/>
            <person name="Lipzen A."/>
            <person name="He G."/>
            <person name="Yan M."/>
            <person name="Ng V."/>
            <person name="Cullen D."/>
            <person name="Martin F."/>
            <person name="Rosso M.-N."/>
            <person name="Henrissat B."/>
            <person name="Hibbett D."/>
            <person name="Martinez A.T."/>
            <person name="Grigoriev I.V."/>
        </authorList>
    </citation>
    <scope>NUCLEOTIDE SEQUENCE</scope>
    <source>
        <strain evidence="8">MF-IS2</strain>
    </source>
</reference>
<evidence type="ECO:0000256" key="1">
    <source>
        <dbReference type="ARBA" id="ARBA00004191"/>
    </source>
</evidence>
<evidence type="ECO:0000256" key="6">
    <source>
        <dbReference type="ARBA" id="ARBA00023157"/>
    </source>
</evidence>
<keyword evidence="6 7" id="KW-1015">Disulfide bond</keyword>
<evidence type="ECO:0000313" key="8">
    <source>
        <dbReference type="EMBL" id="KAF9443406.1"/>
    </source>
</evidence>
<evidence type="ECO:0000256" key="3">
    <source>
        <dbReference type="ARBA" id="ARBA00022512"/>
    </source>
</evidence>